<reference evidence="3 4" key="1">
    <citation type="journal article" date="2019" name="Commun. Biol.">
        <title>The bagworm genome reveals a unique fibroin gene that provides high tensile strength.</title>
        <authorList>
            <person name="Kono N."/>
            <person name="Nakamura H."/>
            <person name="Ohtoshi R."/>
            <person name="Tomita M."/>
            <person name="Numata K."/>
            <person name="Arakawa K."/>
        </authorList>
    </citation>
    <scope>NUCLEOTIDE SEQUENCE [LARGE SCALE GENOMIC DNA]</scope>
</reference>
<evidence type="ECO:0000256" key="1">
    <source>
        <dbReference type="SAM" id="MobiDB-lite"/>
    </source>
</evidence>
<organism evidence="3 4">
    <name type="scientific">Eumeta variegata</name>
    <name type="common">Bagworm moth</name>
    <name type="synonym">Eumeta japonica</name>
    <dbReference type="NCBI Taxonomy" id="151549"/>
    <lineage>
        <taxon>Eukaryota</taxon>
        <taxon>Metazoa</taxon>
        <taxon>Ecdysozoa</taxon>
        <taxon>Arthropoda</taxon>
        <taxon>Hexapoda</taxon>
        <taxon>Insecta</taxon>
        <taxon>Pterygota</taxon>
        <taxon>Neoptera</taxon>
        <taxon>Endopterygota</taxon>
        <taxon>Lepidoptera</taxon>
        <taxon>Glossata</taxon>
        <taxon>Ditrysia</taxon>
        <taxon>Tineoidea</taxon>
        <taxon>Psychidae</taxon>
        <taxon>Oiketicinae</taxon>
        <taxon>Eumeta</taxon>
    </lineage>
</organism>
<dbReference type="GO" id="GO:0003964">
    <property type="term" value="F:RNA-directed DNA polymerase activity"/>
    <property type="evidence" value="ECO:0007669"/>
    <property type="project" value="UniProtKB-KW"/>
</dbReference>
<dbReference type="InterPro" id="IPR005135">
    <property type="entry name" value="Endo/exonuclease/phosphatase"/>
</dbReference>
<keyword evidence="3" id="KW-0808">Transferase</keyword>
<evidence type="ECO:0000259" key="2">
    <source>
        <dbReference type="PROSITE" id="PS50878"/>
    </source>
</evidence>
<proteinExistence type="predicted"/>
<dbReference type="PROSITE" id="PS50878">
    <property type="entry name" value="RT_POL"/>
    <property type="match status" value="1"/>
</dbReference>
<feature type="compositionally biased region" description="Low complexity" evidence="1">
    <location>
        <begin position="118"/>
        <end position="127"/>
    </location>
</feature>
<dbReference type="Gene3D" id="3.60.10.10">
    <property type="entry name" value="Endonuclease/exonuclease/phosphatase"/>
    <property type="match status" value="1"/>
</dbReference>
<gene>
    <name evidence="3" type="primary">pol</name>
    <name evidence="3" type="ORF">EVAR_19283_1</name>
</gene>
<accession>A0A4C1UDF5</accession>
<dbReference type="AlphaFoldDB" id="A0A4C1UDF5"/>
<feature type="compositionally biased region" description="Polar residues" evidence="1">
    <location>
        <begin position="308"/>
        <end position="322"/>
    </location>
</feature>
<dbReference type="InterPro" id="IPR036691">
    <property type="entry name" value="Endo/exonu/phosph_ase_sf"/>
</dbReference>
<dbReference type="SUPFAM" id="SSF56219">
    <property type="entry name" value="DNase I-like"/>
    <property type="match status" value="1"/>
</dbReference>
<feature type="domain" description="Reverse transcriptase" evidence="2">
    <location>
        <begin position="778"/>
        <end position="1049"/>
    </location>
</feature>
<dbReference type="CDD" id="cd01650">
    <property type="entry name" value="RT_nLTR_like"/>
    <property type="match status" value="1"/>
</dbReference>
<name>A0A4C1UDF5_EUMVA</name>
<keyword evidence="3" id="KW-0695">RNA-directed DNA polymerase</keyword>
<dbReference type="InterPro" id="IPR043502">
    <property type="entry name" value="DNA/RNA_pol_sf"/>
</dbReference>
<dbReference type="Pfam" id="PF03372">
    <property type="entry name" value="Exo_endo_phos"/>
    <property type="match status" value="1"/>
</dbReference>
<keyword evidence="4" id="KW-1185">Reference proteome</keyword>
<feature type="compositionally biased region" description="Pro residues" evidence="1">
    <location>
        <begin position="104"/>
        <end position="117"/>
    </location>
</feature>
<dbReference type="InterPro" id="IPR000477">
    <property type="entry name" value="RT_dom"/>
</dbReference>
<protein>
    <submittedName>
        <fullName evidence="3">RNA-directed DNA polymerase from mobile element jockey</fullName>
    </submittedName>
</protein>
<keyword evidence="3" id="KW-0548">Nucleotidyltransferase</keyword>
<evidence type="ECO:0000313" key="4">
    <source>
        <dbReference type="Proteomes" id="UP000299102"/>
    </source>
</evidence>
<comment type="caution">
    <text evidence="3">The sequence shown here is derived from an EMBL/GenBank/DDBJ whole genome shotgun (WGS) entry which is preliminary data.</text>
</comment>
<dbReference type="SUPFAM" id="SSF56672">
    <property type="entry name" value="DNA/RNA polymerases"/>
    <property type="match status" value="1"/>
</dbReference>
<sequence length="1126" mass="125141">MNQEQLQRLYGVNTLLNMPGITIEGWRGHEGPPQCHRCQTFGHSSVNCHRPQRCVRCGECHIAVDCTRPRDQGPTCANCQGPHPASDRRCPVFRKVARQRGSKIPPPIPLSQIPPPRASTSTTTPRSDGGSGSPQRCPDDRPAHLNSSTDSDIGDTGPTNDRTPPYGHYRTSVGRGGTHGGGKTKKAEEKAEEGTISPPPPTCPRRICGPHESTVHTSRLGSCDGDASSVAQVKAHSRGQIRDGPAAADSATEGGTTTRAAPDYLDLQTNASTVNKPDFSTADTDGPEHMAAGAADGDPPDYHGGSGPNPNSTASTAPYPRNTPSSLRVMYWNAGGISGKTQDLRTLVQSQDIHVVLLGETKLRSRQELRLPNFFVYRRDEVSPHGIAYRGTAVLVRRDVVHGGLELPDFINTRTLGIRVGAAGTELRLFAAGRPQRQHTVWGSRVASPAGRQLLQDAEDYGYEVLGPDTPSHVPTDPRFGADVLDIVLCHRLPFPIHVEVLYGADTQHLPILITLGTNAHLTPARPQTHRTNWSAYQHALEELHIGRSFSSPEEVDSAASRLNHEIQAAYSSATTHLPAATCRRWDLPLRLQRALQHKRNLQRLWARTRCPRVKRDLNRVALELRQEVQTFRGAAWEETIGQVGEDWKSLHQLCRRLTKAPAPVCPLFDKTGMRRYAAKDRAEILAEHLEEQFTLHPASDSHSIVKHHEEVEHRVREFLSAPIPSLPGDYYVSPTETARAIFRLPKRKAPGPDGIPIIAIKQLPRRAMVAMTRLFNGIMRTGHFPACWKTGCVIAIPKAGKDPRLASSQRPITLLSHIAKLFERVLLRRLLRHLTPRQEQFGFRSGHSTTLQLKRVLHHMAVEHNRGRRTVGVFLDIKKAFDRVWHSGLLYKLIENRIPPALVRTVASFLKDRDFYVTIEDATSDPRPIRAGVPQGSCLSPCLYAVYTDDIPTLTDQLQHWEEDVVLALYADDSAYLASSRRADLAAAKLQRVLDLLPDWLDRWRVAVNVTKTAALLTGQQRAMPTKLRLRGQEVEWQTKVRYLGVQIDRSMRMAAQVDHVIHQSRAARSMLRPVLRSHLPLRAKVALYKGYIRSRLTYAAPAWYALCSSSQRRGSKPNRTSPYG</sequence>
<dbReference type="PANTHER" id="PTHR19446">
    <property type="entry name" value="REVERSE TRANSCRIPTASES"/>
    <property type="match status" value="1"/>
</dbReference>
<feature type="region of interest" description="Disordered" evidence="1">
    <location>
        <begin position="234"/>
        <end position="322"/>
    </location>
</feature>
<dbReference type="OrthoDB" id="412981at2759"/>
<dbReference type="Proteomes" id="UP000299102">
    <property type="component" value="Unassembled WGS sequence"/>
</dbReference>
<feature type="region of interest" description="Disordered" evidence="1">
    <location>
        <begin position="98"/>
        <end position="210"/>
    </location>
</feature>
<dbReference type="STRING" id="151549.A0A4C1UDF5"/>
<dbReference type="EMBL" id="BGZK01000161">
    <property type="protein sequence ID" value="GBP24408.1"/>
    <property type="molecule type" value="Genomic_DNA"/>
</dbReference>
<feature type="compositionally biased region" description="Polar residues" evidence="1">
    <location>
        <begin position="145"/>
        <end position="162"/>
    </location>
</feature>
<dbReference type="Pfam" id="PF00078">
    <property type="entry name" value="RVT_1"/>
    <property type="match status" value="1"/>
</dbReference>
<evidence type="ECO:0000313" key="3">
    <source>
        <dbReference type="EMBL" id="GBP24408.1"/>
    </source>
</evidence>